<evidence type="ECO:0000313" key="3">
    <source>
        <dbReference type="Proteomes" id="UP000238274"/>
    </source>
</evidence>
<keyword evidence="3" id="KW-1185">Reference proteome</keyword>
<protein>
    <submittedName>
        <fullName evidence="2">Uncharacterized protein</fullName>
    </submittedName>
</protein>
<reference evidence="2 3" key="1">
    <citation type="submission" date="2017-12" db="EMBL/GenBank/DDBJ databases">
        <title>Gene loss provides genomic basis for host adaptation in cereal stripe rust fungi.</title>
        <authorList>
            <person name="Xia C."/>
        </authorList>
    </citation>
    <scope>NUCLEOTIDE SEQUENCE [LARGE SCALE GENOMIC DNA]</scope>
    <source>
        <strain evidence="2 3">93TX-2</strain>
    </source>
</reference>
<keyword evidence="1" id="KW-0472">Membrane</keyword>
<gene>
    <name evidence="2" type="ORF">PSHT_00093</name>
</gene>
<dbReference type="VEuPathDB" id="FungiDB:PSHT_00093"/>
<proteinExistence type="predicted"/>
<comment type="caution">
    <text evidence="2">The sequence shown here is derived from an EMBL/GenBank/DDBJ whole genome shotgun (WGS) entry which is preliminary data.</text>
</comment>
<name>A0A2S4WNX8_9BASI</name>
<feature type="transmembrane region" description="Helical" evidence="1">
    <location>
        <begin position="116"/>
        <end position="140"/>
    </location>
</feature>
<dbReference type="AlphaFoldDB" id="A0A2S4WNX8"/>
<reference evidence="3" key="2">
    <citation type="journal article" date="2018" name="BMC Genomics">
        <title>Genomic insights into host adaptation between the wheat stripe rust pathogen (Puccinia striiformis f. sp. tritici) and the barley stripe rust pathogen (Puccinia striiformis f. sp. hordei).</title>
        <authorList>
            <person name="Xia C."/>
            <person name="Wang M."/>
            <person name="Yin C."/>
            <person name="Cornejo O.E."/>
            <person name="Hulbert S.H."/>
            <person name="Chen X."/>
        </authorList>
    </citation>
    <scope>NUCLEOTIDE SEQUENCE [LARGE SCALE GENOMIC DNA]</scope>
    <source>
        <strain evidence="3">93TX-2</strain>
    </source>
</reference>
<feature type="transmembrane region" description="Helical" evidence="1">
    <location>
        <begin position="20"/>
        <end position="38"/>
    </location>
</feature>
<keyword evidence="1" id="KW-0812">Transmembrane</keyword>
<dbReference type="EMBL" id="PKSM01000001">
    <property type="protein sequence ID" value="POW23463.1"/>
    <property type="molecule type" value="Genomic_DNA"/>
</dbReference>
<accession>A0A2S4WNX8</accession>
<reference evidence="3" key="3">
    <citation type="journal article" date="2018" name="Mol. Plant Microbe Interact.">
        <title>Genome sequence resources for the wheat stripe rust pathogen (Puccinia striiformis f. sp. tritici) and the barley stripe rust pathogen (Puccinia striiformis f. sp. hordei).</title>
        <authorList>
            <person name="Xia C."/>
            <person name="Wang M."/>
            <person name="Yin C."/>
            <person name="Cornejo O.E."/>
            <person name="Hulbert S.H."/>
            <person name="Chen X."/>
        </authorList>
    </citation>
    <scope>NUCLEOTIDE SEQUENCE [LARGE SCALE GENOMIC DNA]</scope>
    <source>
        <strain evidence="3">93TX-2</strain>
    </source>
</reference>
<organism evidence="2 3">
    <name type="scientific">Puccinia striiformis</name>
    <dbReference type="NCBI Taxonomy" id="27350"/>
    <lineage>
        <taxon>Eukaryota</taxon>
        <taxon>Fungi</taxon>
        <taxon>Dikarya</taxon>
        <taxon>Basidiomycota</taxon>
        <taxon>Pucciniomycotina</taxon>
        <taxon>Pucciniomycetes</taxon>
        <taxon>Pucciniales</taxon>
        <taxon>Pucciniaceae</taxon>
        <taxon>Puccinia</taxon>
    </lineage>
</organism>
<evidence type="ECO:0000313" key="2">
    <source>
        <dbReference type="EMBL" id="POW23463.1"/>
    </source>
</evidence>
<dbReference type="Proteomes" id="UP000238274">
    <property type="component" value="Unassembled WGS sequence"/>
</dbReference>
<dbReference type="OrthoDB" id="2507136at2759"/>
<evidence type="ECO:0000256" key="1">
    <source>
        <dbReference type="SAM" id="Phobius"/>
    </source>
</evidence>
<keyword evidence="1" id="KW-1133">Transmembrane helix</keyword>
<sequence length="238" mass="27664">MSHRWVREREMELQSDFRPVCFALNGILVALMFTPGGIRHFDLQTPPTSIALWVSVDGANALRAIEHSSRKIIALLLQSAPTYRPENYSYLSVLEIAKPIVAISPNIKRFAYDLRFMLYLFLVQHSLIAVIYFPLFIIVLRSLRRQISPMELPEKRFVGDHTTKKRNAIDKVRKRIIKHAWCPWAYCYHRQHFLAFLIQNAWEIHKKHLKLVVAAAEIYPQLVPEGGKSHRVFESSCS</sequence>
<dbReference type="VEuPathDB" id="FungiDB:PSTT_02672"/>